<sequence length="273" mass="30821">MLFLKNNYGEIIMLSACYRSPALLPVVLLLSVLMAGCSNQPAKEPVFREVSGQVIYLERLLLPAASRLEITLQDVSLADAPAVVIDRIVDNTPDTPPYPFHFRVPEDKLIQGHSYSVSARILHDNKLLFITDTRYQVLAGDDDSDLMLIMTPVNHTPDASLQNTYWKLNSINEQKISVKEGQREAHLILKQGNRAQGYSGCNQFSGNFRQQKNRLNFERMAVTRRACLPDLRYESLYLGLLQGEVSWKVRGNTLYLESTARGIRASFSAVYLN</sequence>
<feature type="domain" description="DUF306" evidence="1">
    <location>
        <begin position="159"/>
        <end position="261"/>
    </location>
</feature>
<dbReference type="RefSeq" id="WP_182808383.1">
    <property type="nucleotide sequence ID" value="NZ_JACJFM010000008.1"/>
</dbReference>
<dbReference type="InterPro" id="IPR038670">
    <property type="entry name" value="HslJ-like_sf"/>
</dbReference>
<keyword evidence="3" id="KW-1185">Reference proteome</keyword>
<proteinExistence type="predicted"/>
<dbReference type="PANTHER" id="PTHR38013:SF1">
    <property type="entry name" value="GLYCOPROTEIN_POLYSACCHARIDE METABOLISM"/>
    <property type="match status" value="1"/>
</dbReference>
<dbReference type="Pfam" id="PF09619">
    <property type="entry name" value="YscW"/>
    <property type="match status" value="1"/>
</dbReference>
<accession>A0A839IQ37</accession>
<reference evidence="2 3" key="1">
    <citation type="submission" date="2020-08" db="EMBL/GenBank/DDBJ databases">
        <title>Oceanospirillum sp. nov. isolated from marine sediment.</title>
        <authorList>
            <person name="Ji X."/>
        </authorList>
    </citation>
    <scope>NUCLEOTIDE SEQUENCE [LARGE SCALE GENOMIC DNA]</scope>
    <source>
        <strain evidence="2 3">D5</strain>
    </source>
</reference>
<evidence type="ECO:0000313" key="2">
    <source>
        <dbReference type="EMBL" id="MBB1486599.1"/>
    </source>
</evidence>
<comment type="caution">
    <text evidence="2">The sequence shown here is derived from an EMBL/GenBank/DDBJ whole genome shotgun (WGS) entry which is preliminary data.</text>
</comment>
<keyword evidence="2" id="KW-0449">Lipoprotein</keyword>
<name>A0A839IQ37_9GAMM</name>
<dbReference type="Proteomes" id="UP000565262">
    <property type="component" value="Unassembled WGS sequence"/>
</dbReference>
<dbReference type="PANTHER" id="PTHR38013">
    <property type="entry name" value="GLYCOPROTEIN/POLYSACCHARIDE METABOLISM"/>
    <property type="match status" value="1"/>
</dbReference>
<evidence type="ECO:0000259" key="1">
    <source>
        <dbReference type="Pfam" id="PF03724"/>
    </source>
</evidence>
<dbReference type="AlphaFoldDB" id="A0A839IQ37"/>
<dbReference type="Gene3D" id="2.40.128.270">
    <property type="match status" value="1"/>
</dbReference>
<dbReference type="InterPro" id="IPR053196">
    <property type="entry name" value="Lipoprotein_YbaY-like"/>
</dbReference>
<dbReference type="EMBL" id="JACJFM010000008">
    <property type="protein sequence ID" value="MBB1486599.1"/>
    <property type="molecule type" value="Genomic_DNA"/>
</dbReference>
<organism evidence="2 3">
    <name type="scientific">Oceanospirillum sediminis</name>
    <dbReference type="NCBI Taxonomy" id="2760088"/>
    <lineage>
        <taxon>Bacteria</taxon>
        <taxon>Pseudomonadati</taxon>
        <taxon>Pseudomonadota</taxon>
        <taxon>Gammaproteobacteria</taxon>
        <taxon>Oceanospirillales</taxon>
        <taxon>Oceanospirillaceae</taxon>
        <taxon>Oceanospirillum</taxon>
    </lineage>
</organism>
<gene>
    <name evidence="2" type="ORF">H4O21_08250</name>
</gene>
<dbReference type="InterPro" id="IPR039366">
    <property type="entry name" value="Pilotin"/>
</dbReference>
<dbReference type="InterPro" id="IPR005184">
    <property type="entry name" value="DUF306_Meta_HslJ"/>
</dbReference>
<dbReference type="Pfam" id="PF03724">
    <property type="entry name" value="META"/>
    <property type="match status" value="1"/>
</dbReference>
<protein>
    <submittedName>
        <fullName evidence="2">YbaY family lipoprotein</fullName>
    </submittedName>
</protein>
<evidence type="ECO:0000313" key="3">
    <source>
        <dbReference type="Proteomes" id="UP000565262"/>
    </source>
</evidence>